<dbReference type="Proteomes" id="UP000549882">
    <property type="component" value="Unassembled WGS sequence"/>
</dbReference>
<evidence type="ECO:0000256" key="5">
    <source>
        <dbReference type="ARBA" id="ARBA00022741"/>
    </source>
</evidence>
<dbReference type="EMBL" id="JACHBI010000032">
    <property type="protein sequence ID" value="MBB5577987.1"/>
    <property type="molecule type" value="Genomic_DNA"/>
</dbReference>
<evidence type="ECO:0000256" key="10">
    <source>
        <dbReference type="ARBA" id="ARBA00023136"/>
    </source>
</evidence>
<evidence type="ECO:0000256" key="7">
    <source>
        <dbReference type="ARBA" id="ARBA00022840"/>
    </source>
</evidence>
<dbReference type="PANTHER" id="PTHR45569:SF1">
    <property type="entry name" value="SENSOR PROTEIN KDPD"/>
    <property type="match status" value="1"/>
</dbReference>
<evidence type="ECO:0000256" key="12">
    <source>
        <dbReference type="SAM" id="Phobius"/>
    </source>
</evidence>
<feature type="compositionally biased region" description="Low complexity" evidence="11">
    <location>
        <begin position="289"/>
        <end position="304"/>
    </location>
</feature>
<evidence type="ECO:0000256" key="3">
    <source>
        <dbReference type="ARBA" id="ARBA00022679"/>
    </source>
</evidence>
<proteinExistence type="predicted"/>
<evidence type="ECO:0000256" key="2">
    <source>
        <dbReference type="ARBA" id="ARBA00022553"/>
    </source>
</evidence>
<keyword evidence="2" id="KW-0597">Phosphoprotein</keyword>
<dbReference type="InterPro" id="IPR038318">
    <property type="entry name" value="KdpD_sf"/>
</dbReference>
<evidence type="ECO:0000256" key="1">
    <source>
        <dbReference type="ARBA" id="ARBA00004141"/>
    </source>
</evidence>
<dbReference type="GO" id="GO:0000155">
    <property type="term" value="F:phosphorelay sensor kinase activity"/>
    <property type="evidence" value="ECO:0007669"/>
    <property type="project" value="TreeGrafter"/>
</dbReference>
<feature type="domain" description="Sensor protein KdpD transmembrane" evidence="13">
    <location>
        <begin position="35"/>
        <end position="138"/>
    </location>
</feature>
<keyword evidence="5" id="KW-0547">Nucleotide-binding</keyword>
<keyword evidence="3 14" id="KW-0808">Transferase</keyword>
<keyword evidence="6 14" id="KW-0418">Kinase</keyword>
<dbReference type="Pfam" id="PF13493">
    <property type="entry name" value="DUF4118"/>
    <property type="match status" value="1"/>
</dbReference>
<keyword evidence="10 12" id="KW-0472">Membrane</keyword>
<gene>
    <name evidence="14" type="ORF">GGD50_006643</name>
</gene>
<dbReference type="AlphaFoldDB" id="A0A7W8XYL9"/>
<keyword evidence="9" id="KW-0902">Two-component regulatory system</keyword>
<dbReference type="InterPro" id="IPR052023">
    <property type="entry name" value="Histidine_kinase_KdpD"/>
</dbReference>
<name>A0A7W8XYL9_9HYPH</name>
<evidence type="ECO:0000313" key="15">
    <source>
        <dbReference type="Proteomes" id="UP000549882"/>
    </source>
</evidence>
<dbReference type="InterPro" id="IPR025201">
    <property type="entry name" value="KdpD_TM"/>
</dbReference>
<keyword evidence="4 12" id="KW-0812">Transmembrane</keyword>
<dbReference type="GO" id="GO:0005524">
    <property type="term" value="F:ATP binding"/>
    <property type="evidence" value="ECO:0007669"/>
    <property type="project" value="UniProtKB-KW"/>
</dbReference>
<evidence type="ECO:0000259" key="13">
    <source>
        <dbReference type="Pfam" id="PF13493"/>
    </source>
</evidence>
<feature type="compositionally biased region" description="Basic residues" evidence="11">
    <location>
        <begin position="316"/>
        <end position="326"/>
    </location>
</feature>
<feature type="transmembrane region" description="Helical" evidence="12">
    <location>
        <begin position="64"/>
        <end position="91"/>
    </location>
</feature>
<feature type="transmembrane region" description="Helical" evidence="12">
    <location>
        <begin position="32"/>
        <end position="52"/>
    </location>
</feature>
<evidence type="ECO:0000256" key="11">
    <source>
        <dbReference type="SAM" id="MobiDB-lite"/>
    </source>
</evidence>
<keyword evidence="8 12" id="KW-1133">Transmembrane helix</keyword>
<dbReference type="PANTHER" id="PTHR45569">
    <property type="entry name" value="SENSOR PROTEIN KDPD"/>
    <property type="match status" value="1"/>
</dbReference>
<dbReference type="Gene3D" id="1.20.120.620">
    <property type="entry name" value="Backbone structure of the membrane domain of e. Coli histidine kinase receptor kdpd"/>
    <property type="match status" value="1"/>
</dbReference>
<feature type="region of interest" description="Disordered" evidence="11">
    <location>
        <begin position="282"/>
        <end position="326"/>
    </location>
</feature>
<evidence type="ECO:0000256" key="6">
    <source>
        <dbReference type="ARBA" id="ARBA00022777"/>
    </source>
</evidence>
<evidence type="ECO:0000256" key="9">
    <source>
        <dbReference type="ARBA" id="ARBA00023012"/>
    </source>
</evidence>
<keyword evidence="7" id="KW-0067">ATP-binding</keyword>
<keyword evidence="15" id="KW-1185">Reference proteome</keyword>
<comment type="caution">
    <text evidence="14">The sequence shown here is derived from an EMBL/GenBank/DDBJ whole genome shotgun (WGS) entry which is preliminary data.</text>
</comment>
<reference evidence="14 15" key="1">
    <citation type="submission" date="2020-08" db="EMBL/GenBank/DDBJ databases">
        <title>Genomic Encyclopedia of Type Strains, Phase IV (KMG-V): Genome sequencing to study the core and pangenomes of soil and plant-associated prokaryotes.</title>
        <authorList>
            <person name="Whitman W."/>
        </authorList>
    </citation>
    <scope>NUCLEOTIDE SEQUENCE [LARGE SCALE GENOMIC DNA]</scope>
    <source>
        <strain evidence="14 15">SEMIA 4064</strain>
    </source>
</reference>
<sequence>MSTDDPISGSDQTLSGAADTTGMLQLADAPLVARYLTTFIMTALATAVTVGLDREVAIPNLSLIYVLPVVTAGAIFGLGPSLFSAVLGALACNFFLTEPRYTLIVNDPANIWAIALLFVVGCITSAIASIARRNADDAILLRRQMMLIQTGSHEIGRANDAKTIVSAGANALEAIFHVPVIVMELAEGGVELVERRGNLQPTELESEAARSSLATGKHVVAGVYPFDASRFDFWPVMKKDARQMIVGLAFLPQRRPCDPGIVVDVIRGLIGAALVGEHARRLPSGHQRSLPSTLALSSSASGPLRFGKFGDGQRRCPTHRPRSPTQ</sequence>
<evidence type="ECO:0000313" key="14">
    <source>
        <dbReference type="EMBL" id="MBB5577987.1"/>
    </source>
</evidence>
<comment type="subcellular location">
    <subcellularLocation>
        <location evidence="1">Membrane</location>
        <topology evidence="1">Multi-pass membrane protein</topology>
    </subcellularLocation>
</comment>
<accession>A0A7W8XYL9</accession>
<dbReference type="GO" id="GO:0005886">
    <property type="term" value="C:plasma membrane"/>
    <property type="evidence" value="ECO:0007669"/>
    <property type="project" value="TreeGrafter"/>
</dbReference>
<dbReference type="EC" id="2.7.13.3" evidence="14"/>
<organism evidence="14 15">
    <name type="scientific">Rhizobium paranaense</name>
    <dbReference type="NCBI Taxonomy" id="1650438"/>
    <lineage>
        <taxon>Bacteria</taxon>
        <taxon>Pseudomonadati</taxon>
        <taxon>Pseudomonadota</taxon>
        <taxon>Alphaproteobacteria</taxon>
        <taxon>Hyphomicrobiales</taxon>
        <taxon>Rhizobiaceae</taxon>
        <taxon>Rhizobium/Agrobacterium group</taxon>
        <taxon>Rhizobium</taxon>
    </lineage>
</organism>
<protein>
    <submittedName>
        <fullName evidence="14">Two-component system sensor histidine kinase KdpD</fullName>
        <ecNumber evidence="14">2.7.13.3</ecNumber>
    </submittedName>
</protein>
<evidence type="ECO:0000256" key="4">
    <source>
        <dbReference type="ARBA" id="ARBA00022692"/>
    </source>
</evidence>
<evidence type="ECO:0000256" key="8">
    <source>
        <dbReference type="ARBA" id="ARBA00022989"/>
    </source>
</evidence>
<feature type="transmembrane region" description="Helical" evidence="12">
    <location>
        <begin position="111"/>
        <end position="131"/>
    </location>
</feature>